<keyword evidence="3" id="KW-1133">Transmembrane helix</keyword>
<feature type="region of interest" description="Disordered" evidence="2">
    <location>
        <begin position="1"/>
        <end position="40"/>
    </location>
</feature>
<proteinExistence type="predicted"/>
<keyword evidence="1" id="KW-0175">Coiled coil</keyword>
<feature type="domain" description="Multidrug resistance protein MdtA-like barrel-sandwich hybrid" evidence="4">
    <location>
        <begin position="90"/>
        <end position="285"/>
    </location>
</feature>
<reference evidence="7" key="1">
    <citation type="submission" date="2016-10" db="EMBL/GenBank/DDBJ databases">
        <authorList>
            <person name="Varghese N."/>
            <person name="Submissions S."/>
        </authorList>
    </citation>
    <scope>NUCLEOTIDE SEQUENCE [LARGE SCALE GENOMIC DNA]</scope>
    <source>
        <strain evidence="7">JS21-1</strain>
    </source>
</reference>
<evidence type="ECO:0000313" key="6">
    <source>
        <dbReference type="EMBL" id="SEK25136.1"/>
    </source>
</evidence>
<gene>
    <name evidence="6" type="ORF">SAMN05216382_0046</name>
</gene>
<keyword evidence="7" id="KW-1185">Reference proteome</keyword>
<dbReference type="InterPro" id="IPR058625">
    <property type="entry name" value="MdtA-like_BSH"/>
</dbReference>
<protein>
    <submittedName>
        <fullName evidence="6">Membrane fusion protein, multidrug efflux system</fullName>
    </submittedName>
</protein>
<evidence type="ECO:0000256" key="3">
    <source>
        <dbReference type="SAM" id="Phobius"/>
    </source>
</evidence>
<dbReference type="PANTHER" id="PTHR30386">
    <property type="entry name" value="MEMBRANE FUSION SUBUNIT OF EMRAB-TOLC MULTIDRUG EFFLUX PUMP"/>
    <property type="match status" value="1"/>
</dbReference>
<keyword evidence="3" id="KW-0812">Transmembrane</keyword>
<feature type="domain" description="p-hydroxybenzoic acid efflux pump subunit AaeA-like beta-barrel" evidence="5">
    <location>
        <begin position="290"/>
        <end position="382"/>
    </location>
</feature>
<dbReference type="Gene3D" id="2.40.50.100">
    <property type="match status" value="1"/>
</dbReference>
<name>A0A1H7FGB4_9SPHN</name>
<dbReference type="InterPro" id="IPR050739">
    <property type="entry name" value="MFP"/>
</dbReference>
<dbReference type="InterPro" id="IPR058634">
    <property type="entry name" value="AaeA-lik-b-barrel"/>
</dbReference>
<evidence type="ECO:0000256" key="1">
    <source>
        <dbReference type="SAM" id="Coils"/>
    </source>
</evidence>
<dbReference type="Gene3D" id="1.10.287.470">
    <property type="entry name" value="Helix hairpin bin"/>
    <property type="match status" value="1"/>
</dbReference>
<dbReference type="Pfam" id="PF25917">
    <property type="entry name" value="BSH_RND"/>
    <property type="match status" value="1"/>
</dbReference>
<evidence type="ECO:0000313" key="7">
    <source>
        <dbReference type="Proteomes" id="UP000199214"/>
    </source>
</evidence>
<evidence type="ECO:0000259" key="4">
    <source>
        <dbReference type="Pfam" id="PF25917"/>
    </source>
</evidence>
<dbReference type="SUPFAM" id="SSF111369">
    <property type="entry name" value="HlyD-like secretion proteins"/>
    <property type="match status" value="2"/>
</dbReference>
<dbReference type="Pfam" id="PF25963">
    <property type="entry name" value="Beta-barrel_AAEA"/>
    <property type="match status" value="1"/>
</dbReference>
<evidence type="ECO:0000256" key="2">
    <source>
        <dbReference type="SAM" id="MobiDB-lite"/>
    </source>
</evidence>
<accession>A0A1H7FGB4</accession>
<keyword evidence="3" id="KW-0472">Membrane</keyword>
<dbReference type="Gene3D" id="2.40.30.170">
    <property type="match status" value="1"/>
</dbReference>
<dbReference type="EMBL" id="FNZZ01000001">
    <property type="protein sequence ID" value="SEK25136.1"/>
    <property type="molecule type" value="Genomic_DNA"/>
</dbReference>
<dbReference type="AlphaFoldDB" id="A0A1H7FGB4"/>
<dbReference type="OrthoDB" id="9811754at2"/>
<evidence type="ECO:0000259" key="5">
    <source>
        <dbReference type="Pfam" id="PF25963"/>
    </source>
</evidence>
<dbReference type="PANTHER" id="PTHR30386:SF24">
    <property type="entry name" value="MULTIDRUG RESISTANCE EFFLUX PUMP"/>
    <property type="match status" value="1"/>
</dbReference>
<dbReference type="STRING" id="1855283.SAMN05216382_0046"/>
<organism evidence="6 7">
    <name type="scientific">Sphingomonas palmae</name>
    <dbReference type="NCBI Taxonomy" id="1855283"/>
    <lineage>
        <taxon>Bacteria</taxon>
        <taxon>Pseudomonadati</taxon>
        <taxon>Pseudomonadota</taxon>
        <taxon>Alphaproteobacteria</taxon>
        <taxon>Sphingomonadales</taxon>
        <taxon>Sphingomonadaceae</taxon>
        <taxon>Sphingomonas</taxon>
    </lineage>
</organism>
<feature type="coiled-coil region" evidence="1">
    <location>
        <begin position="143"/>
        <end position="208"/>
    </location>
</feature>
<sequence>MTDKQLNEVSSAPRVDDEKYRSASNGAAQQEPADLDEAPKRKGLSSRAKLILLAIAAVLLVAGAMWFIRYENHGKYLQETNDATVQADMVVVSPKVAGYVADVYVTDNQDVRAGQPLVRIDPRDAEAKAAQARAQVGVGVAQADSARAQIREQYAAIDQAEAQLAQARTKAAHDAAEVARYRPLAASGAETREKLAQLEATARQSAQEVAAQAAAVEAQRRRVGSIEGQVQQGLAQAQSSRAQLASANVDLGATVVKAAIAGRIGDKTVTIGQYVQTGTRLMSIVPLDKLYITANFKETQLALMRPGQPVSIHVDALDGIDLKGRVASFSPGTGAQFSILPPQNATGNFTKITQRVPVRISIEATPAVRRLLVPGLSVTVTVNTISAKDDLDRLREQQEQVDKRERR</sequence>
<dbReference type="RefSeq" id="WP_093002206.1">
    <property type="nucleotide sequence ID" value="NZ_FNZZ01000001.1"/>
</dbReference>
<feature type="transmembrane region" description="Helical" evidence="3">
    <location>
        <begin position="50"/>
        <end position="68"/>
    </location>
</feature>
<dbReference type="Proteomes" id="UP000199214">
    <property type="component" value="Unassembled WGS sequence"/>
</dbReference>